<evidence type="ECO:0000259" key="1">
    <source>
        <dbReference type="SMART" id="SM00930"/>
    </source>
</evidence>
<feature type="domain" description="NIL" evidence="1">
    <location>
        <begin position="4"/>
        <end position="75"/>
    </location>
</feature>
<dbReference type="Proteomes" id="UP000236173">
    <property type="component" value="Unassembled WGS sequence"/>
</dbReference>
<dbReference type="EMBL" id="BEHT01000070">
    <property type="protein sequence ID" value="GBD00274.1"/>
    <property type="molecule type" value="Genomic_DNA"/>
</dbReference>
<dbReference type="AlphaFoldDB" id="A0A2H5XGF9"/>
<proteinExistence type="predicted"/>
<dbReference type="SUPFAM" id="SSF55021">
    <property type="entry name" value="ACT-like"/>
    <property type="match status" value="1"/>
</dbReference>
<accession>A0A2H5XGF9</accession>
<organism evidence="2 3">
    <name type="scientific">Candidatus Fervidibacter japonicus</name>
    <dbReference type="NCBI Taxonomy" id="2035412"/>
    <lineage>
        <taxon>Bacteria</taxon>
        <taxon>Candidatus Fervidibacterota</taxon>
        <taxon>Candidatus Fervidibacter</taxon>
    </lineage>
</organism>
<gene>
    <name evidence="2" type="ORF">HRbin17_02813</name>
</gene>
<dbReference type="InterPro" id="IPR018449">
    <property type="entry name" value="NIL_domain"/>
</dbReference>
<protein>
    <recommendedName>
        <fullName evidence="1">NIL domain-containing protein</fullName>
    </recommendedName>
</protein>
<dbReference type="Pfam" id="PF09383">
    <property type="entry name" value="NIL"/>
    <property type="match status" value="1"/>
</dbReference>
<evidence type="ECO:0000313" key="2">
    <source>
        <dbReference type="EMBL" id="GBD00274.1"/>
    </source>
</evidence>
<name>A0A2H5XGF9_9BACT</name>
<dbReference type="SMART" id="SM00930">
    <property type="entry name" value="NIL"/>
    <property type="match status" value="1"/>
</dbReference>
<dbReference type="Gene3D" id="3.30.70.260">
    <property type="match status" value="1"/>
</dbReference>
<dbReference type="InterPro" id="IPR045865">
    <property type="entry name" value="ACT-like_dom_sf"/>
</dbReference>
<reference evidence="3" key="1">
    <citation type="submission" date="2017-09" db="EMBL/GenBank/DDBJ databases">
        <title>Metaegenomics of thermophilic ammonia-oxidizing enrichment culture.</title>
        <authorList>
            <person name="Kato S."/>
            <person name="Suzuki K."/>
        </authorList>
    </citation>
    <scope>NUCLEOTIDE SEQUENCE [LARGE SCALE GENOMIC DNA]</scope>
</reference>
<evidence type="ECO:0000313" key="3">
    <source>
        <dbReference type="Proteomes" id="UP000236173"/>
    </source>
</evidence>
<comment type="caution">
    <text evidence="2">The sequence shown here is derived from an EMBL/GenBank/DDBJ whole genome shotgun (WGS) entry which is preliminary data.</text>
</comment>
<sequence>MATTRRRVQLVYPKHLVDKPILWQLGQQFQVITNIRRANVDAECGWIDLELEGEEDEMERAIAWLRQVGVEVNPVERQVIE</sequence>